<accession>A0A8H4X9R6</accession>
<organism evidence="2 3">
    <name type="scientific">Fusarium zealandicum</name>
    <dbReference type="NCBI Taxonomy" id="1053134"/>
    <lineage>
        <taxon>Eukaryota</taxon>
        <taxon>Fungi</taxon>
        <taxon>Dikarya</taxon>
        <taxon>Ascomycota</taxon>
        <taxon>Pezizomycotina</taxon>
        <taxon>Sordariomycetes</taxon>
        <taxon>Hypocreomycetidae</taxon>
        <taxon>Hypocreales</taxon>
        <taxon>Nectriaceae</taxon>
        <taxon>Fusarium</taxon>
        <taxon>Fusarium staphyleae species complex</taxon>
    </lineage>
</organism>
<protein>
    <submittedName>
        <fullName evidence="2">Uncharacterized protein</fullName>
    </submittedName>
</protein>
<dbReference type="Proteomes" id="UP000635477">
    <property type="component" value="Unassembled WGS sequence"/>
</dbReference>
<feature type="compositionally biased region" description="Acidic residues" evidence="1">
    <location>
        <begin position="200"/>
        <end position="220"/>
    </location>
</feature>
<evidence type="ECO:0000313" key="3">
    <source>
        <dbReference type="Proteomes" id="UP000635477"/>
    </source>
</evidence>
<reference evidence="2" key="2">
    <citation type="submission" date="2020-05" db="EMBL/GenBank/DDBJ databases">
        <authorList>
            <person name="Kim H.-S."/>
            <person name="Proctor R.H."/>
            <person name="Brown D.W."/>
        </authorList>
    </citation>
    <scope>NUCLEOTIDE SEQUENCE</scope>
    <source>
        <strain evidence="2">NRRL 22465</strain>
    </source>
</reference>
<feature type="compositionally biased region" description="Low complexity" evidence="1">
    <location>
        <begin position="349"/>
        <end position="365"/>
    </location>
</feature>
<comment type="caution">
    <text evidence="2">The sequence shown here is derived from an EMBL/GenBank/DDBJ whole genome shotgun (WGS) entry which is preliminary data.</text>
</comment>
<feature type="compositionally biased region" description="Acidic residues" evidence="1">
    <location>
        <begin position="302"/>
        <end position="320"/>
    </location>
</feature>
<feature type="region of interest" description="Disordered" evidence="1">
    <location>
        <begin position="464"/>
        <end position="484"/>
    </location>
</feature>
<reference evidence="2" key="1">
    <citation type="journal article" date="2020" name="BMC Genomics">
        <title>Correction to: Identification and distribution of gene clusters required for synthesis of sphingolipid metabolism inhibitors in diverse species of the filamentous fungus Fusarium.</title>
        <authorList>
            <person name="Kim H.S."/>
            <person name="Lohmar J.M."/>
            <person name="Busman M."/>
            <person name="Brown D.W."/>
            <person name="Naumann T.A."/>
            <person name="Divon H.H."/>
            <person name="Lysoe E."/>
            <person name="Uhlig S."/>
            <person name="Proctor R.H."/>
        </authorList>
    </citation>
    <scope>NUCLEOTIDE SEQUENCE</scope>
    <source>
        <strain evidence="2">NRRL 22465</strain>
    </source>
</reference>
<feature type="region of interest" description="Disordered" evidence="1">
    <location>
        <begin position="183"/>
        <end position="384"/>
    </location>
</feature>
<gene>
    <name evidence="2" type="ORF">FZEAL_10565</name>
</gene>
<dbReference type="OrthoDB" id="371463at2759"/>
<dbReference type="AlphaFoldDB" id="A0A8H4X9R6"/>
<name>A0A8H4X9R6_9HYPO</name>
<dbReference type="EMBL" id="JABEYC010001241">
    <property type="protein sequence ID" value="KAF4967202.1"/>
    <property type="molecule type" value="Genomic_DNA"/>
</dbReference>
<sequence length="484" mass="53420">MPTYLCHGFRWHRRAIRIFVILNDLEDAASNWIIAPATSSSILSQFYTSYDFLPKPAPPTALSKPGASSSIKAKSRDQHLDDDHSLPPPRVPHTHDGVLMHSWSSVKLLEEFDADETITPCRPYAYVADFVVRVDLSVDVAGEMAKYYDKMAGDDGWIVKIRDHLQKGEPVRWYVVVCGDEVREVPGDSDDSSEYSNYHDDDDDDDALTALEDIPEEAEEPPTPKPLDEEEPEIFRPLRPGDSDDSSEYSNYHDDDDDALTALEDIPEEAEEPPTPKPLEEEEPETRPGDSDDSSEYSNYHDDDDDALTALEDIPEEAEEPPTLKPLDEEEPEIYRPLRPGDLAPPRSPSSTTTSSSGPLSAGAANTPPRLPTPDVDMPLLQPNDFRASSYSMSAYSTSTTSGLYQEDDHLVLEAQEFAMAQSPAWGPCSDEISVAHVTEPSTTRDGGTENTPARGIHVIKKPVAHVTEPSSTRTTGPVIKSTS</sequence>
<feature type="compositionally biased region" description="Polar residues" evidence="1">
    <location>
        <begin position="469"/>
        <end position="484"/>
    </location>
</feature>
<feature type="compositionally biased region" description="Basic and acidic residues" evidence="1">
    <location>
        <begin position="74"/>
        <end position="85"/>
    </location>
</feature>
<feature type="compositionally biased region" description="Acidic residues" evidence="1">
    <location>
        <begin position="254"/>
        <end position="272"/>
    </location>
</feature>
<feature type="region of interest" description="Disordered" evidence="1">
    <location>
        <begin position="60"/>
        <end position="88"/>
    </location>
</feature>
<keyword evidence="3" id="KW-1185">Reference proteome</keyword>
<proteinExistence type="predicted"/>
<evidence type="ECO:0000313" key="2">
    <source>
        <dbReference type="EMBL" id="KAF4967202.1"/>
    </source>
</evidence>
<evidence type="ECO:0000256" key="1">
    <source>
        <dbReference type="SAM" id="MobiDB-lite"/>
    </source>
</evidence>
<feature type="compositionally biased region" description="Basic and acidic residues" evidence="1">
    <location>
        <begin position="233"/>
        <end position="242"/>
    </location>
</feature>